<feature type="domain" description="Barstar (barnase inhibitor)" evidence="2">
    <location>
        <begin position="43"/>
        <end position="104"/>
    </location>
</feature>
<evidence type="ECO:0000256" key="1">
    <source>
        <dbReference type="ARBA" id="ARBA00006845"/>
    </source>
</evidence>
<gene>
    <name evidence="3" type="ORF">GCM10012280_28580</name>
</gene>
<dbReference type="Pfam" id="PF01337">
    <property type="entry name" value="Barstar"/>
    <property type="match status" value="1"/>
</dbReference>
<evidence type="ECO:0000313" key="4">
    <source>
        <dbReference type="Proteomes" id="UP000641932"/>
    </source>
</evidence>
<comment type="caution">
    <text evidence="3">The sequence shown here is derived from an EMBL/GenBank/DDBJ whole genome shotgun (WGS) entry which is preliminary data.</text>
</comment>
<dbReference type="AlphaFoldDB" id="A0A917ZNQ8"/>
<dbReference type="InterPro" id="IPR035905">
    <property type="entry name" value="Barstar-like_sf"/>
</dbReference>
<evidence type="ECO:0000259" key="2">
    <source>
        <dbReference type="Pfam" id="PF01337"/>
    </source>
</evidence>
<sequence>MTSEPAFHALLAGDPAPGVLDRPADEPAEDILAAARRKGWTAALLDLEGVRGRPAFFDRCAEALRLPDRFGRNWDALADCPTDLSWCETGAGRLVLVRGWEGSGRARRVSGRAPWRSSSHPCGTGGERPHRWRYSCGGSGTARILFESGTETQWARRISRRGRKS</sequence>
<dbReference type="RefSeq" id="WP_229698414.1">
    <property type="nucleotide sequence ID" value="NZ_BMMS01000011.1"/>
</dbReference>
<dbReference type="Proteomes" id="UP000641932">
    <property type="component" value="Unassembled WGS sequence"/>
</dbReference>
<organism evidence="3 4">
    <name type="scientific">Wenjunlia tyrosinilytica</name>
    <dbReference type="NCBI Taxonomy" id="1544741"/>
    <lineage>
        <taxon>Bacteria</taxon>
        <taxon>Bacillati</taxon>
        <taxon>Actinomycetota</taxon>
        <taxon>Actinomycetes</taxon>
        <taxon>Kitasatosporales</taxon>
        <taxon>Streptomycetaceae</taxon>
        <taxon>Wenjunlia</taxon>
    </lineage>
</organism>
<reference evidence="3" key="1">
    <citation type="journal article" date="2014" name="Int. J. Syst. Evol. Microbiol.">
        <title>Complete genome sequence of Corynebacterium casei LMG S-19264T (=DSM 44701T), isolated from a smear-ripened cheese.</title>
        <authorList>
            <consortium name="US DOE Joint Genome Institute (JGI-PGF)"/>
            <person name="Walter F."/>
            <person name="Albersmeier A."/>
            <person name="Kalinowski J."/>
            <person name="Ruckert C."/>
        </authorList>
    </citation>
    <scope>NUCLEOTIDE SEQUENCE</scope>
    <source>
        <strain evidence="3">CGMCC 4.7201</strain>
    </source>
</reference>
<reference evidence="3" key="2">
    <citation type="submission" date="2020-09" db="EMBL/GenBank/DDBJ databases">
        <authorList>
            <person name="Sun Q."/>
            <person name="Zhou Y."/>
        </authorList>
    </citation>
    <scope>NUCLEOTIDE SEQUENCE</scope>
    <source>
        <strain evidence="3">CGMCC 4.7201</strain>
    </source>
</reference>
<dbReference type="Gene3D" id="3.30.370.10">
    <property type="entry name" value="Barstar-like"/>
    <property type="match status" value="1"/>
</dbReference>
<name>A0A917ZNQ8_9ACTN</name>
<dbReference type="EMBL" id="BMMS01000011">
    <property type="protein sequence ID" value="GGO88238.1"/>
    <property type="molecule type" value="Genomic_DNA"/>
</dbReference>
<comment type="similarity">
    <text evidence="1">Belongs to the barstar family.</text>
</comment>
<dbReference type="InterPro" id="IPR000468">
    <property type="entry name" value="Barstar"/>
</dbReference>
<protein>
    <recommendedName>
        <fullName evidence="2">Barstar (barnase inhibitor) domain-containing protein</fullName>
    </recommendedName>
</protein>
<evidence type="ECO:0000313" key="3">
    <source>
        <dbReference type="EMBL" id="GGO88238.1"/>
    </source>
</evidence>
<proteinExistence type="inferred from homology"/>
<dbReference type="SUPFAM" id="SSF52038">
    <property type="entry name" value="Barstar-related"/>
    <property type="match status" value="1"/>
</dbReference>
<keyword evidence="4" id="KW-1185">Reference proteome</keyword>
<accession>A0A917ZNQ8</accession>